<dbReference type="Proteomes" id="UP000285060">
    <property type="component" value="Unassembled WGS sequence"/>
</dbReference>
<dbReference type="AlphaFoldDB" id="A0A3R6Y0I9"/>
<evidence type="ECO:0000256" key="1">
    <source>
        <dbReference type="SAM" id="MobiDB-lite"/>
    </source>
</evidence>
<feature type="compositionally biased region" description="Basic and acidic residues" evidence="1">
    <location>
        <begin position="19"/>
        <end position="28"/>
    </location>
</feature>
<sequence>MALFRAAKKHMDIMNADLVARDDDHDLSDMSGEEGEEDADEEGEEELPTGQDSDESNEDPFVSRKEVDADEEESEGEGNEDEERAAFLDDFVPTTLEGRNAFRCKVCPKVKLFNEQDVLNHVQSKKHRRACITPEEIARLRARNQRKNAKRRLKHQAELDAKKALANEVKETQAKEKSVQNDGKNVDGKTAKSTKSKAAPTTDEKAPKKAKKAAKA</sequence>
<evidence type="ECO:0000313" key="4">
    <source>
        <dbReference type="Proteomes" id="UP000285060"/>
    </source>
</evidence>
<dbReference type="Pfam" id="PF12874">
    <property type="entry name" value="zf-met"/>
    <property type="match status" value="1"/>
</dbReference>
<dbReference type="InterPro" id="IPR013087">
    <property type="entry name" value="Znf_C2H2_type"/>
</dbReference>
<keyword evidence="4" id="KW-1185">Reference proteome</keyword>
<evidence type="ECO:0000313" key="3">
    <source>
        <dbReference type="EMBL" id="RHY20050.1"/>
    </source>
</evidence>
<feature type="compositionally biased region" description="Acidic residues" evidence="1">
    <location>
        <begin position="31"/>
        <end position="58"/>
    </location>
</feature>
<dbReference type="EMBL" id="QUSY01002756">
    <property type="protein sequence ID" value="RHY20050.1"/>
    <property type="molecule type" value="Genomic_DNA"/>
</dbReference>
<proteinExistence type="predicted"/>
<comment type="caution">
    <text evidence="3">The sequence shown here is derived from an EMBL/GenBank/DDBJ whole genome shotgun (WGS) entry which is preliminary data.</text>
</comment>
<feature type="compositionally biased region" description="Basic and acidic residues" evidence="1">
    <location>
        <begin position="167"/>
        <end position="190"/>
    </location>
</feature>
<feature type="region of interest" description="Disordered" evidence="1">
    <location>
        <begin position="14"/>
        <end position="91"/>
    </location>
</feature>
<gene>
    <name evidence="3" type="ORF">DYB32_010122</name>
</gene>
<organism evidence="3 4">
    <name type="scientific">Aphanomyces invadans</name>
    <dbReference type="NCBI Taxonomy" id="157072"/>
    <lineage>
        <taxon>Eukaryota</taxon>
        <taxon>Sar</taxon>
        <taxon>Stramenopiles</taxon>
        <taxon>Oomycota</taxon>
        <taxon>Saprolegniomycetes</taxon>
        <taxon>Saprolegniales</taxon>
        <taxon>Verrucalvaceae</taxon>
        <taxon>Aphanomyces</taxon>
    </lineage>
</organism>
<reference evidence="3 4" key="1">
    <citation type="submission" date="2018-08" db="EMBL/GenBank/DDBJ databases">
        <title>Aphanomyces genome sequencing and annotation.</title>
        <authorList>
            <person name="Minardi D."/>
            <person name="Oidtmann B."/>
            <person name="Van Der Giezen M."/>
            <person name="Studholme D.J."/>
        </authorList>
    </citation>
    <scope>NUCLEOTIDE SEQUENCE [LARGE SCALE GENOMIC DNA]</scope>
    <source>
        <strain evidence="3 4">NJM0002</strain>
    </source>
</reference>
<name>A0A3R6Y0I9_9STRA</name>
<evidence type="ECO:0000259" key="2">
    <source>
        <dbReference type="Pfam" id="PF12874"/>
    </source>
</evidence>
<feature type="region of interest" description="Disordered" evidence="1">
    <location>
        <begin position="167"/>
        <end position="216"/>
    </location>
</feature>
<feature type="compositionally biased region" description="Low complexity" evidence="1">
    <location>
        <begin position="191"/>
        <end position="201"/>
    </location>
</feature>
<dbReference type="VEuPathDB" id="FungiDB:H310_14257"/>
<protein>
    <recommendedName>
        <fullName evidence="2">C2H2-type domain-containing protein</fullName>
    </recommendedName>
</protein>
<feature type="compositionally biased region" description="Acidic residues" evidence="1">
    <location>
        <begin position="68"/>
        <end position="83"/>
    </location>
</feature>
<accession>A0A3R6Y0I9</accession>
<feature type="domain" description="C2H2-type" evidence="2">
    <location>
        <begin position="102"/>
        <end position="127"/>
    </location>
</feature>